<dbReference type="GeneID" id="9487453"/>
<dbReference type="HOGENOM" id="CLU_2961111_0_0_1"/>
<evidence type="ECO:0000313" key="2">
    <source>
        <dbReference type="Proteomes" id="UP000000598"/>
    </source>
</evidence>
<name>B5FV89_KLULA</name>
<sequence length="59" mass="7413">MYKKCTTMRQRDERKFDEYSWWKTSSSILHQINDGFDSRICFVNFTPYFLWQYQRDAML</sequence>
<gene>
    <name evidence="1" type="ORF">KLLA0_F20603g</name>
</gene>
<organism evidence="1 2">
    <name type="scientific">Kluyveromyces lactis (strain ATCC 8585 / CBS 2359 / DSM 70799 / NBRC 1267 / NRRL Y-1140 / WM37)</name>
    <name type="common">Yeast</name>
    <name type="synonym">Candida sphaerica</name>
    <dbReference type="NCBI Taxonomy" id="284590"/>
    <lineage>
        <taxon>Eukaryota</taxon>
        <taxon>Fungi</taxon>
        <taxon>Dikarya</taxon>
        <taxon>Ascomycota</taxon>
        <taxon>Saccharomycotina</taxon>
        <taxon>Saccharomycetes</taxon>
        <taxon>Saccharomycetales</taxon>
        <taxon>Saccharomycetaceae</taxon>
        <taxon>Kluyveromyces</taxon>
    </lineage>
</organism>
<reference evidence="1 2" key="1">
    <citation type="journal article" date="2004" name="Nature">
        <title>Genome evolution in yeasts.</title>
        <authorList>
            <consortium name="Genolevures"/>
            <person name="Dujon B."/>
            <person name="Sherman D."/>
            <person name="Fischer G."/>
            <person name="Durrens P."/>
            <person name="Casaregola S."/>
            <person name="Lafontaine I."/>
            <person name="de Montigny J."/>
            <person name="Marck C."/>
            <person name="Neuveglise C."/>
            <person name="Talla E."/>
            <person name="Goffard N."/>
            <person name="Frangeul L."/>
            <person name="Aigle M."/>
            <person name="Anthouard V."/>
            <person name="Babour A."/>
            <person name="Barbe V."/>
            <person name="Barnay S."/>
            <person name="Blanchin S."/>
            <person name="Beckerich J.M."/>
            <person name="Beyne E."/>
            <person name="Bleykasten C."/>
            <person name="Boisrame A."/>
            <person name="Boyer J."/>
            <person name="Cattolico L."/>
            <person name="Confanioleri F."/>
            <person name="de Daruvar A."/>
            <person name="Despons L."/>
            <person name="Fabre E."/>
            <person name="Fairhead C."/>
            <person name="Ferry-Dumazet H."/>
            <person name="Groppi A."/>
            <person name="Hantraye F."/>
            <person name="Hennequin C."/>
            <person name="Jauniaux N."/>
            <person name="Joyet P."/>
            <person name="Kachouri R."/>
            <person name="Kerrest A."/>
            <person name="Koszul R."/>
            <person name="Lemaire M."/>
            <person name="Lesur I."/>
            <person name="Ma L."/>
            <person name="Muller H."/>
            <person name="Nicaud J.M."/>
            <person name="Nikolski M."/>
            <person name="Oztas S."/>
            <person name="Ozier-Kalogeropoulos O."/>
            <person name="Pellenz S."/>
            <person name="Potier S."/>
            <person name="Richard G.F."/>
            <person name="Straub M.L."/>
            <person name="Suleau A."/>
            <person name="Swennene D."/>
            <person name="Tekaia F."/>
            <person name="Wesolowski-Louvel M."/>
            <person name="Westhof E."/>
            <person name="Wirth B."/>
            <person name="Zeniou-Meyer M."/>
            <person name="Zivanovic I."/>
            <person name="Bolotin-Fukuhara M."/>
            <person name="Thierry A."/>
            <person name="Bouchier C."/>
            <person name="Caudron B."/>
            <person name="Scarpelli C."/>
            <person name="Gaillardin C."/>
            <person name="Weissenbach J."/>
            <person name="Wincker P."/>
            <person name="Souciet J.L."/>
        </authorList>
    </citation>
    <scope>NUCLEOTIDE SEQUENCE [LARGE SCALE GENOMIC DNA]</scope>
    <source>
        <strain evidence="2">ATCC 8585 / CBS 2359 / DSM 70799 / NBRC 1267 / NRRL Y-1140 / WM37</strain>
    </source>
</reference>
<dbReference type="Proteomes" id="UP000000598">
    <property type="component" value="Chromosome F"/>
</dbReference>
<dbReference type="EMBL" id="CR382126">
    <property type="protein sequence ID" value="CAR64403.1"/>
    <property type="molecule type" value="Genomic_DNA"/>
</dbReference>
<accession>B5FV89</accession>
<keyword evidence="2" id="KW-1185">Reference proteome</keyword>
<dbReference type="AlphaFoldDB" id="B5FV89"/>
<evidence type="ECO:0000313" key="1">
    <source>
        <dbReference type="EMBL" id="CAR64403.1"/>
    </source>
</evidence>
<dbReference type="KEGG" id="kla:KLLA0_F20603g"/>
<dbReference type="PaxDb" id="284590-B5FV89"/>
<protein>
    <submittedName>
        <fullName evidence="1">KLLA0F20603p</fullName>
    </submittedName>
</protein>
<proteinExistence type="predicted"/>
<dbReference type="RefSeq" id="XP_002999437.1">
    <property type="nucleotide sequence ID" value="XM_002999391.1"/>
</dbReference>
<dbReference type="InParanoid" id="B5FV89"/>